<evidence type="ECO:0000313" key="17">
    <source>
        <dbReference type="EMBL" id="HAE7754116.1"/>
    </source>
</evidence>
<comment type="subcellular location">
    <subcellularLocation>
        <location evidence="1 10">Cell outer membrane</location>
        <topology evidence="1 10">Multi-pass membrane protein</topology>
    </subcellularLocation>
</comment>
<dbReference type="GO" id="GO:0015473">
    <property type="term" value="F:fimbrial usher porin activity"/>
    <property type="evidence" value="ECO:0007669"/>
    <property type="project" value="InterPro"/>
</dbReference>
<evidence type="ECO:0000256" key="4">
    <source>
        <dbReference type="ARBA" id="ARBA00022452"/>
    </source>
</evidence>
<keyword evidence="9 10" id="KW-0998">Cell outer membrane</keyword>
<dbReference type="InterPro" id="IPR025949">
    <property type="entry name" value="PapC-like_C"/>
</dbReference>
<dbReference type="SUPFAM" id="SSF141729">
    <property type="entry name" value="FimD N-terminal domain-like"/>
    <property type="match status" value="1"/>
</dbReference>
<evidence type="ECO:0000256" key="5">
    <source>
        <dbReference type="ARBA" id="ARBA00022558"/>
    </source>
</evidence>
<protein>
    <submittedName>
        <fullName evidence="17">Fimbrial biogenesis outer membrane usher protein</fullName>
    </submittedName>
</protein>
<sequence>MNYQKISILIVMLTHSVAWGRTYSFDNSMITGGYNTEVDVSLFNQGLQLPGRYYVSIYINGKLVDKRYQDFRLRMSSGEKTLQPCMSPDQLTAYGIDVSKYPELSVPGELCIGSEFIPQADVSFNFNQQRLSVVVPQQALLPMLKEIAPESLWDDGVPAILMNYQVDTQQTTYRLSNRKITRDSVWLQPGANMGAWRFRSSFFWQKKQEWQRSFIYAERGINHLRSRVMFGESYSSGFFFNSIPFRGGKIWTDESMLPHDQWSWAPVIRGISRTQARVEVKQNGYLIANNIVPPGPFELTDIPASNSQGILDVTVYESDGSRQYFRVPYDTPVIAVRQGYLGYRFLSGQYRASDKHIRNTPVNMLEARYGLPRNVTVYVGTQVADHYQAGGIGLGGMSGRHGAVSADLIRVRSKAYNRSTLTGQRFRLIYDKSFERQASLNVTTEFMDRRYATLSDVLDTYRDNNMGNSSFRQGYVRHRTSLNIGVSMEKLGYMNFSGAYQNYRNGNEATVSYGASWSKVLWDDISMNVGWSKNQHFSGLAGKKKESQVNLWLSIPLRRWINDIPMYASLQMTRTAHNEQGYENGIYGYSTDRRWYWDVREQHSRNKVTNQTSGSVSVSYRGTYGEIRGNYSSGKIMRQAGGNVNGKILFTHAGITAGQNYGDTVALIKAPGAPGLSVGYLPGVSTDFRGYAVSGALNAYRKNTIDINPALLPENVSLLQTSAFVVPTKGAVVEAPFRTLAGRRVLLTLIRADGRPVPFGAVVSIGSELGNTGIVGDGGEAYMSGVPQKTKVNVRWGKAQQQSCSAKIILPDKPDKTGIHHLVVQCVSE</sequence>
<dbReference type="Gene3D" id="3.10.20.410">
    <property type="match status" value="1"/>
</dbReference>
<keyword evidence="3 10" id="KW-0813">Transport</keyword>
<evidence type="ECO:0000313" key="15">
    <source>
        <dbReference type="EMBL" id="HAB3061111.1"/>
    </source>
</evidence>
<dbReference type="InterPro" id="IPR043142">
    <property type="entry name" value="PapC-like_C_sf"/>
</dbReference>
<dbReference type="Gene3D" id="2.60.40.2070">
    <property type="match status" value="1"/>
</dbReference>
<evidence type="ECO:0000256" key="10">
    <source>
        <dbReference type="RuleBase" id="RU003884"/>
    </source>
</evidence>
<feature type="domain" description="PapC N-terminal" evidence="12">
    <location>
        <begin position="25"/>
        <end position="166"/>
    </location>
</feature>
<dbReference type="EMBL" id="DAAQUS010000021">
    <property type="protein sequence ID" value="HAE0951466.1"/>
    <property type="molecule type" value="Genomic_DNA"/>
</dbReference>
<comment type="similarity">
    <text evidence="2 10">Belongs to the fimbrial export usher family.</text>
</comment>
<evidence type="ECO:0000259" key="12">
    <source>
        <dbReference type="Pfam" id="PF13954"/>
    </source>
</evidence>
<dbReference type="EMBL" id="DAAFSE010000022">
    <property type="protein sequence ID" value="HAB1256685.1"/>
    <property type="molecule type" value="Genomic_DNA"/>
</dbReference>
<dbReference type="EMBL" id="DAAGHF010000021">
    <property type="protein sequence ID" value="HAB3061111.1"/>
    <property type="molecule type" value="Genomic_DNA"/>
</dbReference>
<proteinExistence type="inferred from homology"/>
<comment type="caution">
    <text evidence="17">The sequence shown here is derived from an EMBL/GenBank/DDBJ whole genome shotgun (WGS) entry which is preliminary data.</text>
</comment>
<evidence type="ECO:0000256" key="7">
    <source>
        <dbReference type="ARBA" id="ARBA00022729"/>
    </source>
</evidence>
<dbReference type="EMBL" id="DAATAE010000019">
    <property type="protein sequence ID" value="HAE7754116.1"/>
    <property type="molecule type" value="Genomic_DNA"/>
</dbReference>
<evidence type="ECO:0000256" key="6">
    <source>
        <dbReference type="ARBA" id="ARBA00022692"/>
    </source>
</evidence>
<gene>
    <name evidence="16" type="ORF">G2730_22455</name>
    <name evidence="14" type="ORF">GI587_22650</name>
    <name evidence="13" type="ORF">GI648_22775</name>
    <name evidence="15" type="ORF">GJF81_22790</name>
    <name evidence="17" type="ORF">GNB32_004582</name>
</gene>
<organism evidence="17">
    <name type="scientific">Salmonella enteritidis</name>
    <dbReference type="NCBI Taxonomy" id="149539"/>
    <lineage>
        <taxon>Bacteria</taxon>
        <taxon>Pseudomonadati</taxon>
        <taxon>Pseudomonadota</taxon>
        <taxon>Gammaproteobacteria</taxon>
        <taxon>Enterobacterales</taxon>
        <taxon>Enterobacteriaceae</taxon>
        <taxon>Salmonella</taxon>
    </lineage>
</organism>
<dbReference type="Pfam" id="PF13953">
    <property type="entry name" value="PapC_C"/>
    <property type="match status" value="1"/>
</dbReference>
<accession>A0A736V9Y3</accession>
<dbReference type="GO" id="GO:0009279">
    <property type="term" value="C:cell outer membrane"/>
    <property type="evidence" value="ECO:0007669"/>
    <property type="project" value="UniProtKB-SubCell"/>
</dbReference>
<evidence type="ECO:0000256" key="1">
    <source>
        <dbReference type="ARBA" id="ARBA00004571"/>
    </source>
</evidence>
<name>A0A736V9Y3_SALEN</name>
<dbReference type="Gene3D" id="2.60.40.3110">
    <property type="match status" value="1"/>
</dbReference>
<keyword evidence="5 10" id="KW-1029">Fimbrium biogenesis</keyword>
<dbReference type="InterPro" id="IPR018030">
    <property type="entry name" value="Fimbrial_membr_usher_CS"/>
</dbReference>
<dbReference type="PROSITE" id="PS01151">
    <property type="entry name" value="FIMBRIAL_USHER"/>
    <property type="match status" value="1"/>
</dbReference>
<dbReference type="Pfam" id="PF00577">
    <property type="entry name" value="Usher"/>
    <property type="match status" value="1"/>
</dbReference>
<dbReference type="InterPro" id="IPR037224">
    <property type="entry name" value="PapC_N_sf"/>
</dbReference>
<dbReference type="AlphaFoldDB" id="A0A736V9Y3"/>
<reference evidence="17" key="2">
    <citation type="submission" date="2018-07" db="EMBL/GenBank/DDBJ databases">
        <authorList>
            <consortium name="NCBI Pathogen Detection Project"/>
        </authorList>
    </citation>
    <scope>NUCLEOTIDE SEQUENCE</scope>
    <source>
        <strain evidence="16">ILBSalm5409903</strain>
        <strain evidence="14">ILBSalm5410161</strain>
        <strain evidence="17">ILBSalm5516149</strain>
        <strain evidence="13">ILBSalm5516249</strain>
        <strain evidence="15">ILBSalm5516252</strain>
    </source>
</reference>
<evidence type="ECO:0000313" key="14">
    <source>
        <dbReference type="EMBL" id="HAB1518352.1"/>
    </source>
</evidence>
<dbReference type="InterPro" id="IPR025885">
    <property type="entry name" value="PapC_N"/>
</dbReference>
<feature type="domain" description="PapC-like C-terminal" evidence="11">
    <location>
        <begin position="746"/>
        <end position="811"/>
    </location>
</feature>
<keyword evidence="4" id="KW-1134">Transmembrane beta strand</keyword>
<evidence type="ECO:0000256" key="8">
    <source>
        <dbReference type="ARBA" id="ARBA00023136"/>
    </source>
</evidence>
<dbReference type="PANTHER" id="PTHR30451">
    <property type="entry name" value="OUTER MEMBRANE USHER PROTEIN"/>
    <property type="match status" value="1"/>
</dbReference>
<dbReference type="EMBL" id="DAAFTU010000022">
    <property type="protein sequence ID" value="HAB1518352.1"/>
    <property type="molecule type" value="Genomic_DNA"/>
</dbReference>
<evidence type="ECO:0000259" key="11">
    <source>
        <dbReference type="Pfam" id="PF13953"/>
    </source>
</evidence>
<dbReference type="FunFam" id="3.10.20.410:FF:000001">
    <property type="entry name" value="Fimbrial outer membrane usher protein"/>
    <property type="match status" value="1"/>
</dbReference>
<evidence type="ECO:0000313" key="16">
    <source>
        <dbReference type="EMBL" id="HAE0951466.1"/>
    </source>
</evidence>
<keyword evidence="7" id="KW-0732">Signal</keyword>
<dbReference type="Pfam" id="PF13954">
    <property type="entry name" value="PapC_N"/>
    <property type="match status" value="1"/>
</dbReference>
<evidence type="ECO:0000313" key="13">
    <source>
        <dbReference type="EMBL" id="HAB1256685.1"/>
    </source>
</evidence>
<evidence type="ECO:0000256" key="3">
    <source>
        <dbReference type="ARBA" id="ARBA00022448"/>
    </source>
</evidence>
<dbReference type="InterPro" id="IPR042186">
    <property type="entry name" value="FimD_plug_dom"/>
</dbReference>
<evidence type="ECO:0000256" key="2">
    <source>
        <dbReference type="ARBA" id="ARBA00008064"/>
    </source>
</evidence>
<reference evidence="17" key="1">
    <citation type="journal article" date="2018" name="Genome Biol.">
        <title>SKESA: strategic k-mer extension for scrupulous assemblies.</title>
        <authorList>
            <person name="Souvorov A."/>
            <person name="Agarwala R."/>
            <person name="Lipman D.J."/>
        </authorList>
    </citation>
    <scope>NUCLEOTIDE SEQUENCE</scope>
    <source>
        <strain evidence="16">ILBSalm5409903</strain>
        <strain evidence="14">ILBSalm5410161</strain>
        <strain evidence="17">ILBSalm5516149</strain>
        <strain evidence="13">ILBSalm5516249</strain>
        <strain evidence="15">ILBSalm5516252</strain>
    </source>
</reference>
<dbReference type="GO" id="GO:0009297">
    <property type="term" value="P:pilus assembly"/>
    <property type="evidence" value="ECO:0007669"/>
    <property type="project" value="InterPro"/>
</dbReference>
<keyword evidence="6 10" id="KW-0812">Transmembrane</keyword>
<keyword evidence="8 10" id="KW-0472">Membrane</keyword>
<dbReference type="PANTHER" id="PTHR30451:SF9">
    <property type="entry name" value="F1 CAPSULE-ANCHORING PROTEIN"/>
    <property type="match status" value="1"/>
</dbReference>
<dbReference type="Gene3D" id="2.60.40.2610">
    <property type="entry name" value="Outer membrane usher protein FimD, plug domain"/>
    <property type="match status" value="1"/>
</dbReference>
<dbReference type="InterPro" id="IPR000015">
    <property type="entry name" value="Fimb_usher"/>
</dbReference>
<evidence type="ECO:0000256" key="9">
    <source>
        <dbReference type="ARBA" id="ARBA00023237"/>
    </source>
</evidence>